<comment type="caution">
    <text evidence="3">The sequence shown here is derived from an EMBL/GenBank/DDBJ whole genome shotgun (WGS) entry which is preliminary data.</text>
</comment>
<evidence type="ECO:0000313" key="3">
    <source>
        <dbReference type="EMBL" id="TCF10163.1"/>
    </source>
</evidence>
<evidence type="ECO:0000256" key="1">
    <source>
        <dbReference type="SAM" id="MobiDB-lite"/>
    </source>
</evidence>
<dbReference type="Proteomes" id="UP000291226">
    <property type="component" value="Unassembled WGS sequence"/>
</dbReference>
<dbReference type="InterPro" id="IPR038765">
    <property type="entry name" value="Papain-like_cys_pep_sf"/>
</dbReference>
<feature type="region of interest" description="Disordered" evidence="1">
    <location>
        <begin position="246"/>
        <end position="294"/>
    </location>
</feature>
<dbReference type="AlphaFoldDB" id="A0AB38ILB7"/>
<proteinExistence type="predicted"/>
<dbReference type="Gene3D" id="1.10.530.10">
    <property type="match status" value="1"/>
</dbReference>
<gene>
    <name evidence="3" type="ORF">MCC10083_1013</name>
</gene>
<dbReference type="EMBL" id="SHSD01000024">
    <property type="protein sequence ID" value="TCF10163.1"/>
    <property type="molecule type" value="Genomic_DNA"/>
</dbReference>
<feature type="domain" description="Peptidase C51" evidence="2">
    <location>
        <begin position="310"/>
        <end position="447"/>
    </location>
</feature>
<dbReference type="PROSITE" id="PS50911">
    <property type="entry name" value="CHAP"/>
    <property type="match status" value="1"/>
</dbReference>
<dbReference type="InterPro" id="IPR007921">
    <property type="entry name" value="CHAP_dom"/>
</dbReference>
<accession>A0AB38ILB7</accession>
<dbReference type="Pfam" id="PF18013">
    <property type="entry name" value="Phage_lysozyme2"/>
    <property type="match status" value="1"/>
</dbReference>
<sequence length="453" mass="48863">MVNRPALYASPGPAHSPAFMKRLLPFLLAAGPPALVLLLALAMVVVGAPAGMTATTAATMADMADCTDDTDTTAAAATGTTVTPNDVAVSLARAFAKAGYSRASTAGVLGVIQFESGMNPAQEQIGEPDPMLRGYGLNQWTPRSKIRDWMDANHVSGEDSDADVQIRMLVATAQTDFNNHFLAAVRAEGHEPTDNDLRTWWLKADNPEDAAVAWMAGYGRPYWADRHEKEREQYARSYYDSKELADIDFPSESNPDGKKDAASPSDTSDTSDTDASCDADADDSSDGDAKYGDVGGAPTNTHDFGWMCATKLKICHAGDMGAPPLDWQAMGDYQCYWYWLARSWLVHDGDVINPHTANGGQLSDWAAGTKGWTRSDEPRPGAGVCFWGGGNNHVAFVEKVDKDPSGWKIMISEGNFNDGGAGLWTSYNARWLTKGEYAAASGNGFFWKDSWKL</sequence>
<protein>
    <recommendedName>
        <fullName evidence="2">Peptidase C51 domain-containing protein</fullName>
    </recommendedName>
</protein>
<dbReference type="Pfam" id="PF05257">
    <property type="entry name" value="CHAP"/>
    <property type="match status" value="1"/>
</dbReference>
<name>A0AB38ILB7_BIFLL</name>
<dbReference type="InterPro" id="IPR041219">
    <property type="entry name" value="Phage_lysozyme2"/>
</dbReference>
<dbReference type="Gene3D" id="3.90.1720.10">
    <property type="entry name" value="endopeptidase domain like (from Nostoc punctiforme)"/>
    <property type="match status" value="1"/>
</dbReference>
<evidence type="ECO:0000259" key="2">
    <source>
        <dbReference type="PROSITE" id="PS50911"/>
    </source>
</evidence>
<reference evidence="3 4" key="1">
    <citation type="journal article" date="2018" name="Sci. Rep.">
        <title>Genomic diversity and distribution of Bifidobacterium longum subsp. longum across the human lifespan.</title>
        <authorList>
            <person name="Odamaki T."/>
            <person name="Bottacini F."/>
            <person name="Kato K."/>
            <person name="Mitsuyama E."/>
            <person name="Yoshida K."/>
            <person name="Horigome A."/>
            <person name="Xiao J.Z."/>
            <person name="van Sinderen D."/>
        </authorList>
    </citation>
    <scope>NUCLEOTIDE SEQUENCE [LARGE SCALE GENOMIC DNA]</scope>
    <source>
        <strain evidence="3 4">MCC10083</strain>
    </source>
</reference>
<dbReference type="SUPFAM" id="SSF54001">
    <property type="entry name" value="Cysteine proteinases"/>
    <property type="match status" value="1"/>
</dbReference>
<organism evidence="3 4">
    <name type="scientific">Bifidobacterium longum subsp. longum</name>
    <dbReference type="NCBI Taxonomy" id="1679"/>
    <lineage>
        <taxon>Bacteria</taxon>
        <taxon>Bacillati</taxon>
        <taxon>Actinomycetota</taxon>
        <taxon>Actinomycetes</taxon>
        <taxon>Bifidobacteriales</taxon>
        <taxon>Bifidobacteriaceae</taxon>
        <taxon>Bifidobacterium</taxon>
    </lineage>
</organism>
<feature type="compositionally biased region" description="Acidic residues" evidence="1">
    <location>
        <begin position="269"/>
        <end position="286"/>
    </location>
</feature>
<evidence type="ECO:0000313" key="4">
    <source>
        <dbReference type="Proteomes" id="UP000291226"/>
    </source>
</evidence>